<evidence type="ECO:0000313" key="2">
    <source>
        <dbReference type="WBParaSite" id="Minc3s01153g21221"/>
    </source>
</evidence>
<dbReference type="Proteomes" id="UP000887563">
    <property type="component" value="Unplaced"/>
</dbReference>
<dbReference type="WBParaSite" id="Minc3s01153g21221">
    <property type="protein sequence ID" value="Minc3s01153g21221"/>
    <property type="gene ID" value="Minc3s01153g21221"/>
</dbReference>
<protein>
    <submittedName>
        <fullName evidence="2">Uncharacterized protein</fullName>
    </submittedName>
</protein>
<organism evidence="1 2">
    <name type="scientific">Meloidogyne incognita</name>
    <name type="common">Southern root-knot nematode worm</name>
    <name type="synonym">Oxyuris incognita</name>
    <dbReference type="NCBI Taxonomy" id="6306"/>
    <lineage>
        <taxon>Eukaryota</taxon>
        <taxon>Metazoa</taxon>
        <taxon>Ecdysozoa</taxon>
        <taxon>Nematoda</taxon>
        <taxon>Chromadorea</taxon>
        <taxon>Rhabditida</taxon>
        <taxon>Tylenchina</taxon>
        <taxon>Tylenchomorpha</taxon>
        <taxon>Tylenchoidea</taxon>
        <taxon>Meloidogynidae</taxon>
        <taxon>Meloidogyninae</taxon>
        <taxon>Meloidogyne</taxon>
        <taxon>Meloidogyne incognita group</taxon>
    </lineage>
</organism>
<reference evidence="2" key="1">
    <citation type="submission" date="2022-11" db="UniProtKB">
        <authorList>
            <consortium name="WormBaseParasite"/>
        </authorList>
    </citation>
    <scope>IDENTIFICATION</scope>
</reference>
<proteinExistence type="predicted"/>
<keyword evidence="1" id="KW-1185">Reference proteome</keyword>
<sequence>MGCRADIEVYNEGLRTELKRCPQMSLFCNVLKCRFRYNVRKCRFLCNVRKCRFLSSDLKIVSYNGVFIMRGILNWRYLLVDFQ</sequence>
<dbReference type="AlphaFoldDB" id="A0A914M984"/>
<accession>A0A914M984</accession>
<evidence type="ECO:0000313" key="1">
    <source>
        <dbReference type="Proteomes" id="UP000887563"/>
    </source>
</evidence>
<name>A0A914M984_MELIC</name>